<feature type="transmembrane region" description="Helical" evidence="1">
    <location>
        <begin position="192"/>
        <end position="210"/>
    </location>
</feature>
<evidence type="ECO:0000256" key="1">
    <source>
        <dbReference type="SAM" id="Phobius"/>
    </source>
</evidence>
<keyword evidence="1" id="KW-0472">Membrane</keyword>
<dbReference type="Proteomes" id="UP000835052">
    <property type="component" value="Unassembled WGS sequence"/>
</dbReference>
<keyword evidence="4" id="KW-1185">Reference proteome</keyword>
<evidence type="ECO:0000313" key="4">
    <source>
        <dbReference type="Proteomes" id="UP000835052"/>
    </source>
</evidence>
<name>A0A8S1HND4_9PELO</name>
<gene>
    <name evidence="3" type="ORF">CAUJ_LOCUS12776</name>
</gene>
<organism evidence="3 4">
    <name type="scientific">Caenorhabditis auriculariae</name>
    <dbReference type="NCBI Taxonomy" id="2777116"/>
    <lineage>
        <taxon>Eukaryota</taxon>
        <taxon>Metazoa</taxon>
        <taxon>Ecdysozoa</taxon>
        <taxon>Nematoda</taxon>
        <taxon>Chromadorea</taxon>
        <taxon>Rhabditida</taxon>
        <taxon>Rhabditina</taxon>
        <taxon>Rhabditomorpha</taxon>
        <taxon>Rhabditoidea</taxon>
        <taxon>Rhabditidae</taxon>
        <taxon>Peloderinae</taxon>
        <taxon>Caenorhabditis</taxon>
    </lineage>
</organism>
<keyword evidence="2" id="KW-0732">Signal</keyword>
<proteinExistence type="predicted"/>
<reference evidence="3" key="1">
    <citation type="submission" date="2020-10" db="EMBL/GenBank/DDBJ databases">
        <authorList>
            <person name="Kikuchi T."/>
        </authorList>
    </citation>
    <scope>NUCLEOTIDE SEQUENCE</scope>
    <source>
        <strain evidence="3">NKZ352</strain>
    </source>
</reference>
<evidence type="ECO:0000256" key="2">
    <source>
        <dbReference type="SAM" id="SignalP"/>
    </source>
</evidence>
<dbReference type="AlphaFoldDB" id="A0A8S1HND4"/>
<evidence type="ECO:0000313" key="3">
    <source>
        <dbReference type="EMBL" id="CAD6196865.1"/>
    </source>
</evidence>
<keyword evidence="1" id="KW-1133">Transmembrane helix</keyword>
<comment type="caution">
    <text evidence="3">The sequence shown here is derived from an EMBL/GenBank/DDBJ whole genome shotgun (WGS) entry which is preliminary data.</text>
</comment>
<sequence>MLKLLALLPLLLIAGSAAVEEPSESLKSVFMKHIKERLKVEHFARRASNLEITLKLARCRKGAIRPATEFFFDGKVNKSIYLVCGEFSKKYCEVNPLEPLVPLNFTKEEIEKSFKFLPYLQTLEVTLECERETFKNLYKHDNARKKLPPPQKVQYEPAVVTAEFIPTDSFCPTCKSAFEKLVMPRPTSSSDMLLIFIGALAVLAVAFFLYRKKVQKVRAPLAMIQPKLLVQNHYPKDYENQVLVA</sequence>
<accession>A0A8S1HND4</accession>
<feature type="chain" id="PRO_5035775540" evidence="2">
    <location>
        <begin position="19"/>
        <end position="245"/>
    </location>
</feature>
<keyword evidence="1" id="KW-0812">Transmembrane</keyword>
<feature type="signal peptide" evidence="2">
    <location>
        <begin position="1"/>
        <end position="18"/>
    </location>
</feature>
<dbReference type="EMBL" id="CAJGYM010000081">
    <property type="protein sequence ID" value="CAD6196865.1"/>
    <property type="molecule type" value="Genomic_DNA"/>
</dbReference>
<protein>
    <submittedName>
        <fullName evidence="3">Uncharacterized protein</fullName>
    </submittedName>
</protein>